<evidence type="ECO:0000313" key="1">
    <source>
        <dbReference type="EMBL" id="KGQ08003.1"/>
    </source>
</evidence>
<dbReference type="PANTHER" id="PTHR21310">
    <property type="entry name" value="AMINOGLYCOSIDE PHOSPHOTRANSFERASE-RELATED-RELATED"/>
    <property type="match status" value="1"/>
</dbReference>
<dbReference type="SUPFAM" id="SSF56112">
    <property type="entry name" value="Protein kinase-like (PK-like)"/>
    <property type="match status" value="1"/>
</dbReference>
<dbReference type="OrthoDB" id="5412996at2759"/>
<name>A0A0A2VK52_BEABA</name>
<dbReference type="InterPro" id="IPR011009">
    <property type="entry name" value="Kinase-like_dom_sf"/>
</dbReference>
<reference evidence="1 2" key="1">
    <citation type="submission" date="2012-10" db="EMBL/GenBank/DDBJ databases">
        <title>Genome sequencing and analysis of entomopathogenic fungi Beauveria bassiana D1-5.</title>
        <authorList>
            <person name="Li Q."/>
            <person name="Wang L."/>
            <person name="Zhang Z."/>
            <person name="Wang Q."/>
            <person name="Ren J."/>
            <person name="Wang M."/>
            <person name="Xu W."/>
            <person name="Wang J."/>
            <person name="Lu Y."/>
            <person name="Du Q."/>
            <person name="Sun Z."/>
        </authorList>
    </citation>
    <scope>NUCLEOTIDE SEQUENCE [LARGE SCALE GENOMIC DNA]</scope>
    <source>
        <strain evidence="1 2">D1-5</strain>
    </source>
</reference>
<dbReference type="PANTHER" id="PTHR21310:SF37">
    <property type="entry name" value="AMINOGLYCOSIDE PHOSPHOTRANSFERASE DOMAIN-CONTAINING PROTEIN"/>
    <property type="match status" value="1"/>
</dbReference>
<proteinExistence type="predicted"/>
<dbReference type="HOGENOM" id="CLU_028906_4_1_1"/>
<dbReference type="STRING" id="1245745.A0A0A2VK52"/>
<accession>A0A0A2VK52</accession>
<dbReference type="Gene3D" id="3.30.200.20">
    <property type="entry name" value="Phosphorylase Kinase, domain 1"/>
    <property type="match status" value="1"/>
</dbReference>
<dbReference type="Proteomes" id="UP000030106">
    <property type="component" value="Unassembled WGS sequence"/>
</dbReference>
<dbReference type="AlphaFoldDB" id="A0A0A2VK52"/>
<protein>
    <submittedName>
        <fullName evidence="1">Uncharacterized protein</fullName>
    </submittedName>
</protein>
<sequence>MFSIEGDYDALDESDRLDKEWYESLLETDTQQVISRFVAKHRKGVPTEVRALEAGGLNALLRVQFIDGASAVIRFTKPGKTMFPEEKIQIEVATMRYIQDHTSIPIPFVLHWGTKEESPLGLGAFIIMEFVNYNGSMTAAMQIPGLSKDIAPVLDPNIDETKLEGLYRQVSGILLQLSKLEFPLIGALEEIDEWQWEVRNRPLSMPLNELVRRGTFPRAKLPAGSFQSSSEYFKSLASLHVDHLFHQRNDVVESETDCRRKYTARQLFQKLAREKKLIPDSHGPFKFWCDGLRPSNILLNDQLEIAAVIDWEFSYAAPCEYTYSPPWWLLIERPECWPDGLADWTEKYERRLKTFLKVMTETEDAGIAARQLREDQRLSGRMRESWDSGEFWTVYATRESFGFDDVYWAKLDHQFFGPHEGKLEDAWVHRLGLLDEQTRAGMEPLVAKKLEEMKTRQLAWEPDE</sequence>
<dbReference type="InterPro" id="IPR051678">
    <property type="entry name" value="AGP_Transferase"/>
</dbReference>
<comment type="caution">
    <text evidence="1">The sequence shown here is derived from an EMBL/GenBank/DDBJ whole genome shotgun (WGS) entry which is preliminary data.</text>
</comment>
<evidence type="ECO:0000313" key="2">
    <source>
        <dbReference type="Proteomes" id="UP000030106"/>
    </source>
</evidence>
<organism evidence="1 2">
    <name type="scientific">Beauveria bassiana D1-5</name>
    <dbReference type="NCBI Taxonomy" id="1245745"/>
    <lineage>
        <taxon>Eukaryota</taxon>
        <taxon>Fungi</taxon>
        <taxon>Dikarya</taxon>
        <taxon>Ascomycota</taxon>
        <taxon>Pezizomycotina</taxon>
        <taxon>Sordariomycetes</taxon>
        <taxon>Hypocreomycetidae</taxon>
        <taxon>Hypocreales</taxon>
        <taxon>Cordycipitaceae</taxon>
        <taxon>Beauveria</taxon>
    </lineage>
</organism>
<gene>
    <name evidence="1" type="ORF">BBAD15_g6675</name>
</gene>
<dbReference type="EMBL" id="ANFO01000613">
    <property type="protein sequence ID" value="KGQ08003.1"/>
    <property type="molecule type" value="Genomic_DNA"/>
</dbReference>